<sequence>MKRAFPLLPLALTGACLMPGKATPSPLCNFSITDTSAWVNMMPGPGGPPRNLTVVVEIEDDGLSRRFEPQGVDENGTLKLDVVEWGPKEGLGKIVYRTRGHQPERVEIFCDGDLITSTDVTTAQ</sequence>
<name>A0ABQ1JDB2_9PROT</name>
<proteinExistence type="predicted"/>
<protein>
    <submittedName>
        <fullName evidence="1">Uncharacterized protein</fullName>
    </submittedName>
</protein>
<gene>
    <name evidence="1" type="ORF">GCM10011503_11450</name>
</gene>
<dbReference type="EMBL" id="BMKF01000001">
    <property type="protein sequence ID" value="GGB64363.1"/>
    <property type="molecule type" value="Genomic_DNA"/>
</dbReference>
<evidence type="ECO:0000313" key="1">
    <source>
        <dbReference type="EMBL" id="GGB64363.1"/>
    </source>
</evidence>
<dbReference type="PROSITE" id="PS51257">
    <property type="entry name" value="PROKAR_LIPOPROTEIN"/>
    <property type="match status" value="1"/>
</dbReference>
<dbReference type="RefSeq" id="WP_084391456.1">
    <property type="nucleotide sequence ID" value="NZ_BMKF01000001.1"/>
</dbReference>
<keyword evidence="2" id="KW-1185">Reference proteome</keyword>
<reference evidence="2" key="1">
    <citation type="journal article" date="2019" name="Int. J. Syst. Evol. Microbiol.">
        <title>The Global Catalogue of Microorganisms (GCM) 10K type strain sequencing project: providing services to taxonomists for standard genome sequencing and annotation.</title>
        <authorList>
            <consortium name="The Broad Institute Genomics Platform"/>
            <consortium name="The Broad Institute Genome Sequencing Center for Infectious Disease"/>
            <person name="Wu L."/>
            <person name="Ma J."/>
        </authorList>
    </citation>
    <scope>NUCLEOTIDE SEQUENCE [LARGE SCALE GENOMIC DNA]</scope>
    <source>
        <strain evidence="2">CGMCC 1.15928</strain>
    </source>
</reference>
<organism evidence="1 2">
    <name type="scientific">Henriciella pelagia</name>
    <dbReference type="NCBI Taxonomy" id="1977912"/>
    <lineage>
        <taxon>Bacteria</taxon>
        <taxon>Pseudomonadati</taxon>
        <taxon>Pseudomonadota</taxon>
        <taxon>Alphaproteobacteria</taxon>
        <taxon>Hyphomonadales</taxon>
        <taxon>Hyphomonadaceae</taxon>
        <taxon>Henriciella</taxon>
    </lineage>
</organism>
<dbReference type="Proteomes" id="UP000628854">
    <property type="component" value="Unassembled WGS sequence"/>
</dbReference>
<comment type="caution">
    <text evidence="1">The sequence shown here is derived from an EMBL/GenBank/DDBJ whole genome shotgun (WGS) entry which is preliminary data.</text>
</comment>
<accession>A0ABQ1JDB2</accession>
<evidence type="ECO:0000313" key="2">
    <source>
        <dbReference type="Proteomes" id="UP000628854"/>
    </source>
</evidence>